<dbReference type="Pfam" id="PF00583">
    <property type="entry name" value="Acetyltransf_1"/>
    <property type="match status" value="1"/>
</dbReference>
<keyword evidence="3" id="KW-1185">Reference proteome</keyword>
<evidence type="ECO:0000313" key="2">
    <source>
        <dbReference type="EMBL" id="OWU77786.1"/>
    </source>
</evidence>
<dbReference type="Gene3D" id="3.40.630.30">
    <property type="match status" value="1"/>
</dbReference>
<evidence type="ECO:0000313" key="3">
    <source>
        <dbReference type="Proteomes" id="UP000215377"/>
    </source>
</evidence>
<dbReference type="InterPro" id="IPR000182">
    <property type="entry name" value="GNAT_dom"/>
</dbReference>
<dbReference type="Proteomes" id="UP000215377">
    <property type="component" value="Unassembled WGS sequence"/>
</dbReference>
<sequence>MKAALHLAQTPDADRLEALVAACHAETGITQTEEERRAALLPLLEGSPHGAIYLIGPARAPVGYIVLTFGWSLEAGGLEGYVAGLYIRPPVRGRGLATEVLFTLPPALAEAGLRALHLRLPAGADSLHRLCAKAGFRDEDAYMMVKRQLS</sequence>
<organism evidence="2 3">
    <name type="scientific">Marinibacterium profundimaris</name>
    <dbReference type="NCBI Taxonomy" id="1679460"/>
    <lineage>
        <taxon>Bacteria</taxon>
        <taxon>Pseudomonadati</taxon>
        <taxon>Pseudomonadota</taxon>
        <taxon>Alphaproteobacteria</taxon>
        <taxon>Rhodobacterales</taxon>
        <taxon>Paracoccaceae</taxon>
        <taxon>Marinibacterium</taxon>
    </lineage>
</organism>
<dbReference type="GO" id="GO:0016747">
    <property type="term" value="F:acyltransferase activity, transferring groups other than amino-acyl groups"/>
    <property type="evidence" value="ECO:0007669"/>
    <property type="project" value="InterPro"/>
</dbReference>
<evidence type="ECO:0000259" key="1">
    <source>
        <dbReference type="PROSITE" id="PS51186"/>
    </source>
</evidence>
<name>A0A225P0M5_9RHOB</name>
<dbReference type="InterPro" id="IPR016181">
    <property type="entry name" value="Acyl_CoA_acyltransferase"/>
</dbReference>
<keyword evidence="2" id="KW-0808">Transferase</keyword>
<accession>A0A225P0M5</accession>
<comment type="caution">
    <text evidence="2">The sequence shown here is derived from an EMBL/GenBank/DDBJ whole genome shotgun (WGS) entry which is preliminary data.</text>
</comment>
<dbReference type="PROSITE" id="PS51186">
    <property type="entry name" value="GNAT"/>
    <property type="match status" value="1"/>
</dbReference>
<gene>
    <name evidence="2" type="ORF">ATO3_03775</name>
</gene>
<feature type="domain" description="N-acetyltransferase" evidence="1">
    <location>
        <begin position="3"/>
        <end position="150"/>
    </location>
</feature>
<dbReference type="EMBL" id="AQQR01000001">
    <property type="protein sequence ID" value="OWU77786.1"/>
    <property type="molecule type" value="Genomic_DNA"/>
</dbReference>
<dbReference type="AlphaFoldDB" id="A0A225P0M5"/>
<proteinExistence type="predicted"/>
<dbReference type="CDD" id="cd04301">
    <property type="entry name" value="NAT_SF"/>
    <property type="match status" value="1"/>
</dbReference>
<dbReference type="SUPFAM" id="SSF55729">
    <property type="entry name" value="Acyl-CoA N-acyltransferases (Nat)"/>
    <property type="match status" value="1"/>
</dbReference>
<dbReference type="RefSeq" id="WP_088648443.1">
    <property type="nucleotide sequence ID" value="NZ_AQQR01000001.1"/>
</dbReference>
<protein>
    <submittedName>
        <fullName evidence="2">Acetyltransferase</fullName>
    </submittedName>
</protein>
<reference evidence="2 3" key="1">
    <citation type="submission" date="2013-04" db="EMBL/GenBank/DDBJ databases">
        <title>Oceanicola sp. 22II1-22F33 Genome Sequencing.</title>
        <authorList>
            <person name="Lai Q."/>
            <person name="Li G."/>
            <person name="Shao Z."/>
        </authorList>
    </citation>
    <scope>NUCLEOTIDE SEQUENCE [LARGE SCALE GENOMIC DNA]</scope>
    <source>
        <strain evidence="2 3">22II1-22F33</strain>
    </source>
</reference>
<dbReference type="OrthoDB" id="9805924at2"/>